<dbReference type="RefSeq" id="WP_119775385.1">
    <property type="nucleotide sequence ID" value="NZ_QYUK01000008.1"/>
</dbReference>
<comment type="caution">
    <text evidence="1">The sequence shown here is derived from an EMBL/GenBank/DDBJ whole genome shotgun (WGS) entry which is preliminary data.</text>
</comment>
<organism evidence="1 2">
    <name type="scientific">Oleomonas cavernae</name>
    <dbReference type="NCBI Taxonomy" id="2320859"/>
    <lineage>
        <taxon>Bacteria</taxon>
        <taxon>Pseudomonadati</taxon>
        <taxon>Pseudomonadota</taxon>
        <taxon>Alphaproteobacteria</taxon>
        <taxon>Acetobacterales</taxon>
        <taxon>Acetobacteraceae</taxon>
        <taxon>Oleomonas</taxon>
    </lineage>
</organism>
<accession>A0A418WT07</accession>
<reference evidence="1 2" key="1">
    <citation type="submission" date="2018-09" db="EMBL/GenBank/DDBJ databases">
        <authorList>
            <person name="Zhu H."/>
        </authorList>
    </citation>
    <scope>NUCLEOTIDE SEQUENCE [LARGE SCALE GENOMIC DNA]</scope>
    <source>
        <strain evidence="1 2">K1W22B-8</strain>
    </source>
</reference>
<keyword evidence="2" id="KW-1185">Reference proteome</keyword>
<protein>
    <submittedName>
        <fullName evidence="1">MSMEG_0570 family nitrogen starvation response protein</fullName>
    </submittedName>
</protein>
<evidence type="ECO:0000313" key="2">
    <source>
        <dbReference type="Proteomes" id="UP000284605"/>
    </source>
</evidence>
<dbReference type="AlphaFoldDB" id="A0A418WT07"/>
<dbReference type="NCBIfam" id="TIGR04042">
    <property type="entry name" value="MSMEG_0570_fam"/>
    <property type="match status" value="1"/>
</dbReference>
<name>A0A418WT07_9PROT</name>
<proteinExistence type="predicted"/>
<gene>
    <name evidence="1" type="ORF">D3874_00695</name>
</gene>
<dbReference type="EMBL" id="QYUK01000008">
    <property type="protein sequence ID" value="RJF94402.1"/>
    <property type="molecule type" value="Genomic_DNA"/>
</dbReference>
<dbReference type="OrthoDB" id="195104at2"/>
<dbReference type="InterPro" id="IPR023846">
    <property type="entry name" value="CHP04042_MSMEG0570"/>
</dbReference>
<dbReference type="Proteomes" id="UP000284605">
    <property type="component" value="Unassembled WGS sequence"/>
</dbReference>
<sequence>MPELRFRVRWPDGATESCYSPSSVIADHLDPGTPYPLAQFLEISRTALAAASERVRQKYGFPCSRALGQLARIEATAATFAHRPDATVVVEGFEI</sequence>
<evidence type="ECO:0000313" key="1">
    <source>
        <dbReference type="EMBL" id="RJF94402.1"/>
    </source>
</evidence>